<reference evidence="1 2" key="1">
    <citation type="journal article" date="2014" name="Genome Biol. Evol.">
        <title>The genome of the myxosporean Thelohanellus kitauei shows adaptations to nutrient acquisition within its fish host.</title>
        <authorList>
            <person name="Yang Y."/>
            <person name="Xiong J."/>
            <person name="Zhou Z."/>
            <person name="Huo F."/>
            <person name="Miao W."/>
            <person name="Ran C."/>
            <person name="Liu Y."/>
            <person name="Zhang J."/>
            <person name="Feng J."/>
            <person name="Wang M."/>
            <person name="Wang M."/>
            <person name="Wang L."/>
            <person name="Yao B."/>
        </authorList>
    </citation>
    <scope>NUCLEOTIDE SEQUENCE [LARGE SCALE GENOMIC DNA]</scope>
    <source>
        <strain evidence="1">Wuqing</strain>
    </source>
</reference>
<evidence type="ECO:0000313" key="2">
    <source>
        <dbReference type="Proteomes" id="UP000031668"/>
    </source>
</evidence>
<sequence length="104" mass="11942">MPVRAELKVMGLRDFSPLANVLKRDLLVSLLTDRHFQLSCHQVGRDLSPSSYRMSARRWPHVTDMRGIYLWDAENSTNMSGGQTKMFDLSSRTCVRLYSISFTS</sequence>
<organism evidence="1 2">
    <name type="scientific">Thelohanellus kitauei</name>
    <name type="common">Myxosporean</name>
    <dbReference type="NCBI Taxonomy" id="669202"/>
    <lineage>
        <taxon>Eukaryota</taxon>
        <taxon>Metazoa</taxon>
        <taxon>Cnidaria</taxon>
        <taxon>Myxozoa</taxon>
        <taxon>Myxosporea</taxon>
        <taxon>Bivalvulida</taxon>
        <taxon>Platysporina</taxon>
        <taxon>Myxobolidae</taxon>
        <taxon>Thelohanellus</taxon>
    </lineage>
</organism>
<dbReference type="Proteomes" id="UP000031668">
    <property type="component" value="Unassembled WGS sequence"/>
</dbReference>
<protein>
    <submittedName>
        <fullName evidence="1">Uncharacterized protein</fullName>
    </submittedName>
</protein>
<dbReference type="EMBL" id="JWZT01002131">
    <property type="protein sequence ID" value="KII70238.1"/>
    <property type="molecule type" value="Genomic_DNA"/>
</dbReference>
<keyword evidence="2" id="KW-1185">Reference proteome</keyword>
<name>A0A0C2JLH5_THEKT</name>
<evidence type="ECO:0000313" key="1">
    <source>
        <dbReference type="EMBL" id="KII70238.1"/>
    </source>
</evidence>
<comment type="caution">
    <text evidence="1">The sequence shown here is derived from an EMBL/GenBank/DDBJ whole genome shotgun (WGS) entry which is preliminary data.</text>
</comment>
<accession>A0A0C2JLH5</accession>
<dbReference type="AlphaFoldDB" id="A0A0C2JLH5"/>
<proteinExistence type="predicted"/>
<gene>
    <name evidence="1" type="ORF">RF11_10904</name>
</gene>